<dbReference type="RefSeq" id="XP_028878253.1">
    <property type="nucleotide sequence ID" value="XM_029030484.1"/>
</dbReference>
<dbReference type="AlphaFoldDB" id="A0A1X0NHP9"/>
<dbReference type="VEuPathDB" id="TriTrypDB:TM35_000481480"/>
<comment type="caution">
    <text evidence="2">The sequence shown here is derived from an EMBL/GenBank/DDBJ whole genome shotgun (WGS) entry which is preliminary data.</text>
</comment>
<proteinExistence type="predicted"/>
<dbReference type="GO" id="GO:0000922">
    <property type="term" value="C:spindle pole"/>
    <property type="evidence" value="ECO:0007669"/>
    <property type="project" value="InterPro"/>
</dbReference>
<dbReference type="Proteomes" id="UP000192257">
    <property type="component" value="Unassembled WGS sequence"/>
</dbReference>
<organism evidence="2 3">
    <name type="scientific">Trypanosoma theileri</name>
    <dbReference type="NCBI Taxonomy" id="67003"/>
    <lineage>
        <taxon>Eukaryota</taxon>
        <taxon>Discoba</taxon>
        <taxon>Euglenozoa</taxon>
        <taxon>Kinetoplastea</taxon>
        <taxon>Metakinetoplastina</taxon>
        <taxon>Trypanosomatida</taxon>
        <taxon>Trypanosomatidae</taxon>
        <taxon>Trypanosoma</taxon>
    </lineage>
</organism>
<dbReference type="PANTHER" id="PTHR22545:SF0">
    <property type="entry name" value="CENTROSOMAL PROTEIN OF 95 KDA"/>
    <property type="match status" value="1"/>
</dbReference>
<sequence>MSTEVPKVTCDDVNALAKMCSISREKDITTLKECSSSLFVLLYQRLFNCSISGIETSPYTVDQKRWNVTRVLNELKDTRGIDVTGIDAEEVVHLNEEHISRLIRLFMDIAQRTGLPRGVCVGSLHSPTPTNTTTHAVGSGTVNSFYPSYNPITPRPVLAEVPHDSAEDGTWYAPVGTVDEGRSMYTYYTRNMYSYLPVQGNTINNNNNNNNTNNNAIGGVSAGITGLTTTTTTTSTTALPTATAAGNGHVDNNEPSRHPSRLMAPLDHHSHPYQQQQQQHPSQHHHHHIDSHADRAIIDGRRENTLHEGAAFPTHEEGDDDANVIHHGEMDGSSAGSYGNVEEEEIPTEQLVKAWSAEVIPPKEAPFIRDAANIADVRERLLFMQNRLDKAAWRPHNRRQRQRSFTRSSSSSSSSSGGNQKNAAVNRINIEGRKISKNKNRHPPNNNSVGVNKSNEKNRYIPRVGEKRKLDHTRAGNGKFPQNLLPGSVALTMACKQPKRMIDYTLRDEKIEMLRSLRFIDDLQKDIRRKLVERHSRETQRIREEIRYALKQDQQELIERKRQIRDEDEKYRKAYATIVAAASNNLRTADALMRERTRELSEYQAQTLRENRAMSRYLKRESKERMRHGLLHYASVVTGWQSHYVS</sequence>
<dbReference type="PANTHER" id="PTHR22545">
    <property type="entry name" value="CENTROSOMAL PROTEIN OF 95 KDA"/>
    <property type="match status" value="1"/>
</dbReference>
<feature type="compositionally biased region" description="Low complexity" evidence="1">
    <location>
        <begin position="272"/>
        <end position="281"/>
    </location>
</feature>
<dbReference type="InterPro" id="IPR026619">
    <property type="entry name" value="CEP95"/>
</dbReference>
<protein>
    <submittedName>
        <fullName evidence="2">Uncharacterized protein</fullName>
    </submittedName>
</protein>
<dbReference type="GO" id="GO:0005813">
    <property type="term" value="C:centrosome"/>
    <property type="evidence" value="ECO:0007669"/>
    <property type="project" value="InterPro"/>
</dbReference>
<dbReference type="GeneID" id="39990264"/>
<name>A0A1X0NHP9_9TRYP</name>
<feature type="compositionally biased region" description="Basic residues" evidence="1">
    <location>
        <begin position="393"/>
        <end position="404"/>
    </location>
</feature>
<feature type="compositionally biased region" description="Low complexity" evidence="1">
    <location>
        <begin position="405"/>
        <end position="416"/>
    </location>
</feature>
<evidence type="ECO:0000256" key="1">
    <source>
        <dbReference type="SAM" id="MobiDB-lite"/>
    </source>
</evidence>
<reference evidence="2 3" key="1">
    <citation type="submission" date="2017-03" db="EMBL/GenBank/DDBJ databases">
        <title>An alternative strategy for trypanosome survival in the mammalian bloodstream revealed through genome and transcriptome analysis of the ubiquitous bovine parasite Trypanosoma (Megatrypanum) theileri.</title>
        <authorList>
            <person name="Kelly S."/>
            <person name="Ivens A."/>
            <person name="Mott A."/>
            <person name="O'Neill E."/>
            <person name="Emms D."/>
            <person name="Macleod O."/>
            <person name="Voorheis P."/>
            <person name="Matthews J."/>
            <person name="Matthews K."/>
            <person name="Carrington M."/>
        </authorList>
    </citation>
    <scope>NUCLEOTIDE SEQUENCE [LARGE SCALE GENOMIC DNA]</scope>
    <source>
        <strain evidence="2">Edinburgh</strain>
    </source>
</reference>
<evidence type="ECO:0000313" key="3">
    <source>
        <dbReference type="Proteomes" id="UP000192257"/>
    </source>
</evidence>
<dbReference type="OrthoDB" id="545730at2759"/>
<dbReference type="EMBL" id="NBCO01000048">
    <property type="protein sequence ID" value="ORC84187.1"/>
    <property type="molecule type" value="Genomic_DNA"/>
</dbReference>
<gene>
    <name evidence="2" type="ORF">TM35_000481480</name>
</gene>
<evidence type="ECO:0000313" key="2">
    <source>
        <dbReference type="EMBL" id="ORC84187.1"/>
    </source>
</evidence>
<feature type="region of interest" description="Disordered" evidence="1">
    <location>
        <begin position="238"/>
        <end position="292"/>
    </location>
</feature>
<feature type="compositionally biased region" description="Polar residues" evidence="1">
    <location>
        <begin position="443"/>
        <end position="453"/>
    </location>
</feature>
<keyword evidence="3" id="KW-1185">Reference proteome</keyword>
<accession>A0A1X0NHP9</accession>
<feature type="region of interest" description="Disordered" evidence="1">
    <location>
        <begin position="393"/>
        <end position="454"/>
    </location>
</feature>